<gene>
    <name evidence="5" type="ORF">FHX52_3428</name>
</gene>
<comment type="caution">
    <text evidence="5">The sequence shown here is derived from an EMBL/GenBank/DDBJ whole genome shotgun (WGS) entry which is preliminary data.</text>
</comment>
<dbReference type="InterPro" id="IPR036390">
    <property type="entry name" value="WH_DNA-bd_sf"/>
</dbReference>
<keyword evidence="2" id="KW-0238">DNA-binding</keyword>
<evidence type="ECO:0000256" key="3">
    <source>
        <dbReference type="ARBA" id="ARBA00023163"/>
    </source>
</evidence>
<dbReference type="InterPro" id="IPR051081">
    <property type="entry name" value="HTH_MetalResp_TranReg"/>
</dbReference>
<dbReference type="CDD" id="cd00090">
    <property type="entry name" value="HTH_ARSR"/>
    <property type="match status" value="1"/>
</dbReference>
<feature type="domain" description="HTH arsR-type" evidence="4">
    <location>
        <begin position="37"/>
        <end position="133"/>
    </location>
</feature>
<dbReference type="Pfam" id="PF12840">
    <property type="entry name" value="HTH_20"/>
    <property type="match status" value="1"/>
</dbReference>
<dbReference type="PROSITE" id="PS50987">
    <property type="entry name" value="HTH_ARSR_2"/>
    <property type="match status" value="1"/>
</dbReference>
<evidence type="ECO:0000256" key="2">
    <source>
        <dbReference type="ARBA" id="ARBA00023125"/>
    </source>
</evidence>
<dbReference type="Proteomes" id="UP000320085">
    <property type="component" value="Unassembled WGS sequence"/>
</dbReference>
<dbReference type="SMART" id="SM00418">
    <property type="entry name" value="HTH_ARSR"/>
    <property type="match status" value="1"/>
</dbReference>
<dbReference type="PANTHER" id="PTHR33154">
    <property type="entry name" value="TRANSCRIPTIONAL REGULATOR, ARSR FAMILY"/>
    <property type="match status" value="1"/>
</dbReference>
<protein>
    <submittedName>
        <fullName evidence="5">ArsR family transcriptional regulator</fullName>
    </submittedName>
</protein>
<name>A0A543PRK0_9MICO</name>
<dbReference type="InterPro" id="IPR036388">
    <property type="entry name" value="WH-like_DNA-bd_sf"/>
</dbReference>
<accession>A0A543PRK0</accession>
<dbReference type="EMBL" id="VFQF01000002">
    <property type="protein sequence ID" value="TQN46699.1"/>
    <property type="molecule type" value="Genomic_DNA"/>
</dbReference>
<dbReference type="GO" id="GO:0003700">
    <property type="term" value="F:DNA-binding transcription factor activity"/>
    <property type="evidence" value="ECO:0007669"/>
    <property type="project" value="InterPro"/>
</dbReference>
<keyword evidence="1" id="KW-0805">Transcription regulation</keyword>
<dbReference type="InterPro" id="IPR001845">
    <property type="entry name" value="HTH_ArsR_DNA-bd_dom"/>
</dbReference>
<organism evidence="5 6">
    <name type="scientific">Humibacillus xanthopallidus</name>
    <dbReference type="NCBI Taxonomy" id="412689"/>
    <lineage>
        <taxon>Bacteria</taxon>
        <taxon>Bacillati</taxon>
        <taxon>Actinomycetota</taxon>
        <taxon>Actinomycetes</taxon>
        <taxon>Micrococcales</taxon>
        <taxon>Intrasporangiaceae</taxon>
        <taxon>Humibacillus</taxon>
    </lineage>
</organism>
<evidence type="ECO:0000313" key="6">
    <source>
        <dbReference type="Proteomes" id="UP000320085"/>
    </source>
</evidence>
<dbReference type="PANTHER" id="PTHR33154:SF33">
    <property type="entry name" value="TRANSCRIPTIONAL REPRESSOR SDPR"/>
    <property type="match status" value="1"/>
</dbReference>
<keyword evidence="3" id="KW-0804">Transcription</keyword>
<dbReference type="Gene3D" id="1.10.10.10">
    <property type="entry name" value="Winged helix-like DNA-binding domain superfamily/Winged helix DNA-binding domain"/>
    <property type="match status" value="1"/>
</dbReference>
<evidence type="ECO:0000313" key="5">
    <source>
        <dbReference type="EMBL" id="TQN46699.1"/>
    </source>
</evidence>
<evidence type="ECO:0000259" key="4">
    <source>
        <dbReference type="PROSITE" id="PS50987"/>
    </source>
</evidence>
<dbReference type="InterPro" id="IPR011991">
    <property type="entry name" value="ArsR-like_HTH"/>
</dbReference>
<dbReference type="AlphaFoldDB" id="A0A543PRK0"/>
<reference evidence="5 6" key="1">
    <citation type="submission" date="2019-06" db="EMBL/GenBank/DDBJ databases">
        <title>Sequencing the genomes of 1000 actinobacteria strains.</title>
        <authorList>
            <person name="Klenk H.-P."/>
        </authorList>
    </citation>
    <scope>NUCLEOTIDE SEQUENCE [LARGE SCALE GENOMIC DNA]</scope>
    <source>
        <strain evidence="5 6">DSM 21776</strain>
    </source>
</reference>
<dbReference type="GO" id="GO:0003677">
    <property type="term" value="F:DNA binding"/>
    <property type="evidence" value="ECO:0007669"/>
    <property type="project" value="UniProtKB-KW"/>
</dbReference>
<dbReference type="SUPFAM" id="SSF46785">
    <property type="entry name" value="Winged helix' DNA-binding domain"/>
    <property type="match status" value="1"/>
</dbReference>
<proteinExistence type="predicted"/>
<evidence type="ECO:0000256" key="1">
    <source>
        <dbReference type="ARBA" id="ARBA00023015"/>
    </source>
</evidence>
<sequence>MTFVHKSCANEVCRGIVHSMAARDTSGPPLPPPGQGSDDDNLWLTPESLRVLAHPLRSRLLGALRRGGPATATDLAATLGTNSGATSYHLRKLESVGLVRDTEEGEGKRRLWRAASEYHSWHPSDFDGDEDSETALNWLTRDYARHFSEQYDKWLDVSTTWPTDWQDACGSSDASVLVTAEALEELRAEMWELIERYRRVGQGNPQARRIAVYAFAYPLDLDRPPTRGSR</sequence>